<reference evidence="2 3" key="1">
    <citation type="submission" date="2019-08" db="EMBL/GenBank/DDBJ databases">
        <title>Genome of Phaeodactylibacter luteus.</title>
        <authorList>
            <person name="Bowman J.P."/>
        </authorList>
    </citation>
    <scope>NUCLEOTIDE SEQUENCE [LARGE SCALE GENOMIC DNA]</scope>
    <source>
        <strain evidence="2 3">KCTC 42180</strain>
    </source>
</reference>
<protein>
    <recommendedName>
        <fullName evidence="4">Outer membrane protein beta-barrel domain-containing protein</fullName>
    </recommendedName>
</protein>
<organism evidence="2 3">
    <name type="scientific">Phaeodactylibacter luteus</name>
    <dbReference type="NCBI Taxonomy" id="1564516"/>
    <lineage>
        <taxon>Bacteria</taxon>
        <taxon>Pseudomonadati</taxon>
        <taxon>Bacteroidota</taxon>
        <taxon>Saprospiria</taxon>
        <taxon>Saprospirales</taxon>
        <taxon>Haliscomenobacteraceae</taxon>
        <taxon>Phaeodactylibacter</taxon>
    </lineage>
</organism>
<evidence type="ECO:0000256" key="1">
    <source>
        <dbReference type="SAM" id="SignalP"/>
    </source>
</evidence>
<dbReference type="Proteomes" id="UP000321580">
    <property type="component" value="Unassembled WGS sequence"/>
</dbReference>
<name>A0A5C6RL56_9BACT</name>
<dbReference type="EMBL" id="VOOR01000031">
    <property type="protein sequence ID" value="TXB62350.1"/>
    <property type="molecule type" value="Genomic_DNA"/>
</dbReference>
<feature type="chain" id="PRO_5022942640" description="Outer membrane protein beta-barrel domain-containing protein" evidence="1">
    <location>
        <begin position="19"/>
        <end position="174"/>
    </location>
</feature>
<accession>A0A5C6RL56</accession>
<dbReference type="RefSeq" id="WP_147168257.1">
    <property type="nucleotide sequence ID" value="NZ_VOOR01000031.1"/>
</dbReference>
<proteinExistence type="predicted"/>
<dbReference type="AlphaFoldDB" id="A0A5C6RL56"/>
<feature type="signal peptide" evidence="1">
    <location>
        <begin position="1"/>
        <end position="18"/>
    </location>
</feature>
<evidence type="ECO:0000313" key="2">
    <source>
        <dbReference type="EMBL" id="TXB62350.1"/>
    </source>
</evidence>
<dbReference type="OrthoDB" id="963987at2"/>
<keyword evidence="1" id="KW-0732">Signal</keyword>
<evidence type="ECO:0000313" key="3">
    <source>
        <dbReference type="Proteomes" id="UP000321580"/>
    </source>
</evidence>
<sequence length="174" mass="19580">MKILYAFLLLLSALPVAAQSYDSAFGVRLGTDWGLTFKQRLAKKTTAELIAQSSLQREEVLLTLLGEQHMPFLTRRLNLYAGGGLHKGWGWEAADVEGSPYRNPFGLTFIGGIELSLGRLNLSWDFKPAVNLVGGARTFYSQTGISLRYVVVKRKWLKRGNRAGQGGWRFWENW</sequence>
<comment type="caution">
    <text evidence="2">The sequence shown here is derived from an EMBL/GenBank/DDBJ whole genome shotgun (WGS) entry which is preliminary data.</text>
</comment>
<gene>
    <name evidence="2" type="ORF">FRY97_14410</name>
</gene>
<evidence type="ECO:0008006" key="4">
    <source>
        <dbReference type="Google" id="ProtNLM"/>
    </source>
</evidence>
<keyword evidence="3" id="KW-1185">Reference proteome</keyword>